<accession>A0A8J8B027</accession>
<name>A0A8J8B027_9GAMM</name>
<dbReference type="EMBL" id="JAGQFT020000002">
    <property type="protein sequence ID" value="MBS7456021.1"/>
    <property type="molecule type" value="Genomic_DNA"/>
</dbReference>
<gene>
    <name evidence="2" type="ORF">KB893_002585</name>
    <name evidence="1" type="ORF">KB893_10275</name>
</gene>
<evidence type="ECO:0000313" key="3">
    <source>
        <dbReference type="Proteomes" id="UP000675747"/>
    </source>
</evidence>
<comment type="caution">
    <text evidence="1">The sequence shown here is derived from an EMBL/GenBank/DDBJ whole genome shotgun (WGS) entry which is preliminary data.</text>
</comment>
<protein>
    <submittedName>
        <fullName evidence="1">Uncharacterized protein</fullName>
    </submittedName>
</protein>
<dbReference type="AlphaFoldDB" id="A0A8J8B027"/>
<dbReference type="Proteomes" id="UP000675747">
    <property type="component" value="Unassembled WGS sequence"/>
</dbReference>
<keyword evidence="3" id="KW-1185">Reference proteome</keyword>
<evidence type="ECO:0000313" key="2">
    <source>
        <dbReference type="EMBL" id="MBS7456021.1"/>
    </source>
</evidence>
<sequence>MDSNGYTFGVTLHQIDQLNALVGAIRAQGDVLAVSRGELLEARSLPTLGDAIFDAALSAGKILGEVEAQPLR</sequence>
<organism evidence="1">
    <name type="scientific">Coralloluteibacterium stylophorae</name>
    <dbReference type="NCBI Taxonomy" id="1776034"/>
    <lineage>
        <taxon>Bacteria</taxon>
        <taxon>Pseudomonadati</taxon>
        <taxon>Pseudomonadota</taxon>
        <taxon>Gammaproteobacteria</taxon>
        <taxon>Lysobacterales</taxon>
        <taxon>Lysobacteraceae</taxon>
        <taxon>Coralloluteibacterium</taxon>
    </lineage>
</organism>
<evidence type="ECO:0000313" key="1">
    <source>
        <dbReference type="EMBL" id="MBR0562898.1"/>
    </source>
</evidence>
<dbReference type="EMBL" id="JAGQFT010000081">
    <property type="protein sequence ID" value="MBR0562898.1"/>
    <property type="molecule type" value="Genomic_DNA"/>
</dbReference>
<dbReference type="RefSeq" id="WP_211926821.1">
    <property type="nucleotide sequence ID" value="NZ_JAGQFT020000002.1"/>
</dbReference>
<reference evidence="2 3" key="1">
    <citation type="journal article" date="2021" name="Microbiol. Resour. Announc.">
        <title>Draft Genome Sequence of Coralloluteibacterium stylophorae LMG 29479T.</title>
        <authorList>
            <person name="Karlyshev A.V."/>
            <person name="Kudryashova E.B."/>
            <person name="Ariskina E.V."/>
            <person name="Conroy A.P."/>
            <person name="Abidueva E.Y."/>
        </authorList>
    </citation>
    <scope>NUCLEOTIDE SEQUENCE [LARGE SCALE GENOMIC DNA]</scope>
    <source>
        <strain evidence="2 3">LMG 29479</strain>
    </source>
</reference>
<reference evidence="1" key="2">
    <citation type="submission" date="2021-04" db="EMBL/GenBank/DDBJ databases">
        <authorList>
            <person name="Karlyshev A.V."/>
        </authorList>
    </citation>
    <scope>NUCLEOTIDE SEQUENCE</scope>
    <source>
        <strain evidence="1">LMG 29479</strain>
    </source>
</reference>
<proteinExistence type="predicted"/>